<dbReference type="AlphaFoldDB" id="A0A2A9EHP1"/>
<name>A0A2A9EHP1_9MICO</name>
<keyword evidence="2" id="KW-1185">Reference proteome</keyword>
<reference evidence="1 2" key="1">
    <citation type="submission" date="2017-10" db="EMBL/GenBank/DDBJ databases">
        <title>Sequencing the genomes of 1000 actinobacteria strains.</title>
        <authorList>
            <person name="Klenk H.-P."/>
        </authorList>
    </citation>
    <scope>NUCLEOTIDE SEQUENCE [LARGE SCALE GENOMIC DNA]</scope>
    <source>
        <strain evidence="1 2">DSM 21838</strain>
    </source>
</reference>
<evidence type="ECO:0000313" key="1">
    <source>
        <dbReference type="EMBL" id="PFG38041.1"/>
    </source>
</evidence>
<gene>
    <name evidence="1" type="ORF">ATJ97_0509</name>
</gene>
<organism evidence="1 2">
    <name type="scientific">Georgenia soli</name>
    <dbReference type="NCBI Taxonomy" id="638953"/>
    <lineage>
        <taxon>Bacteria</taxon>
        <taxon>Bacillati</taxon>
        <taxon>Actinomycetota</taxon>
        <taxon>Actinomycetes</taxon>
        <taxon>Micrococcales</taxon>
        <taxon>Bogoriellaceae</taxon>
        <taxon>Georgenia</taxon>
    </lineage>
</organism>
<dbReference type="Proteomes" id="UP000222106">
    <property type="component" value="Unassembled WGS sequence"/>
</dbReference>
<dbReference type="EMBL" id="PDJI01000004">
    <property type="protein sequence ID" value="PFG38041.1"/>
    <property type="molecule type" value="Genomic_DNA"/>
</dbReference>
<protein>
    <submittedName>
        <fullName evidence="1">Uncharacterized protein</fullName>
    </submittedName>
</protein>
<sequence>MNRPTARDAYRAELVPLDGEGRIGRIARGLWAAVASWPPGLLPLPAVAELVITERTTGRTVHRRRVDSGEASGALAYVHERMADETPEQFRKTVGDTYYSDADRT</sequence>
<dbReference type="RefSeq" id="WP_143426848.1">
    <property type="nucleotide sequence ID" value="NZ_PDJI01000004.1"/>
</dbReference>
<proteinExistence type="predicted"/>
<accession>A0A2A9EHP1</accession>
<dbReference type="OrthoDB" id="9990089at2"/>
<evidence type="ECO:0000313" key="2">
    <source>
        <dbReference type="Proteomes" id="UP000222106"/>
    </source>
</evidence>
<comment type="caution">
    <text evidence="1">The sequence shown here is derived from an EMBL/GenBank/DDBJ whole genome shotgun (WGS) entry which is preliminary data.</text>
</comment>